<evidence type="ECO:0000313" key="3">
    <source>
        <dbReference type="Proteomes" id="UP000244248"/>
    </source>
</evidence>
<keyword evidence="3" id="KW-1185">Reference proteome</keyword>
<dbReference type="InterPro" id="IPR025449">
    <property type="entry name" value="JetB"/>
</dbReference>
<accession>A0A2T5MBN6</accession>
<dbReference type="EMBL" id="QANS01000008">
    <property type="protein sequence ID" value="PTU29136.1"/>
    <property type="molecule type" value="Genomic_DNA"/>
</dbReference>
<dbReference type="Proteomes" id="UP000244248">
    <property type="component" value="Unassembled WGS sequence"/>
</dbReference>
<comment type="caution">
    <text evidence="2">The sequence shown here is derived from an EMBL/GenBank/DDBJ whole genome shotgun (WGS) entry which is preliminary data.</text>
</comment>
<protein>
    <recommendedName>
        <fullName evidence="4">DUF4194 domain-containing protein</fullName>
    </recommendedName>
</protein>
<feature type="compositionally biased region" description="Acidic residues" evidence="1">
    <location>
        <begin position="204"/>
        <end position="216"/>
    </location>
</feature>
<dbReference type="Pfam" id="PF13835">
    <property type="entry name" value="DUF4194"/>
    <property type="match status" value="1"/>
</dbReference>
<evidence type="ECO:0000256" key="1">
    <source>
        <dbReference type="SAM" id="MobiDB-lite"/>
    </source>
</evidence>
<proteinExistence type="predicted"/>
<dbReference type="AlphaFoldDB" id="A0A2T5MBN6"/>
<organism evidence="2 3">
    <name type="scientific">Stenotrophobium rhamnosiphilum</name>
    <dbReference type="NCBI Taxonomy" id="2029166"/>
    <lineage>
        <taxon>Bacteria</taxon>
        <taxon>Pseudomonadati</taxon>
        <taxon>Pseudomonadota</taxon>
        <taxon>Gammaproteobacteria</taxon>
        <taxon>Nevskiales</taxon>
        <taxon>Nevskiaceae</taxon>
        <taxon>Stenotrophobium</taxon>
    </lineage>
</organism>
<gene>
    <name evidence="2" type="ORF">CJD38_17460</name>
</gene>
<name>A0A2T5MBN6_9GAMM</name>
<evidence type="ECO:0008006" key="4">
    <source>
        <dbReference type="Google" id="ProtNLM"/>
    </source>
</evidence>
<dbReference type="RefSeq" id="WP_107941669.1">
    <property type="nucleotide sequence ID" value="NZ_QANS01000008.1"/>
</dbReference>
<reference evidence="2 3" key="1">
    <citation type="submission" date="2018-04" db="EMBL/GenBank/DDBJ databases">
        <title>Novel species isolated from glacier.</title>
        <authorList>
            <person name="Liu Q."/>
            <person name="Xin Y.-H."/>
        </authorList>
    </citation>
    <scope>NUCLEOTIDE SEQUENCE [LARGE SCALE GENOMIC DNA]</scope>
    <source>
        <strain evidence="2 3">GT1R17</strain>
    </source>
</reference>
<sequence>MAIQSWDALASKPGSPYAAADFSAAAYALIAQQVLYASDRMQTVPYRIVSEHLSAYQALFLMFGLDVQHVATEEFVAAVPIVERRTELSLDVTLLVLTLRSLFHIRSSRGETDAGRAVVTIEEIREEHQRLTGRELEAEGSTLKNLIEQTKRMGMARTVAADPNSDQPYDVAIMPGIARLVNEAVVSRLAAHYQSKGAYAPSVESDEPKEPEDGDE</sequence>
<evidence type="ECO:0000313" key="2">
    <source>
        <dbReference type="EMBL" id="PTU29136.1"/>
    </source>
</evidence>
<feature type="region of interest" description="Disordered" evidence="1">
    <location>
        <begin position="195"/>
        <end position="216"/>
    </location>
</feature>